<reference evidence="4" key="1">
    <citation type="submission" date="2015-07" db="EMBL/GenBank/DDBJ databases">
        <authorList>
            <person name="Teixeira M.M."/>
            <person name="Souza R.C."/>
            <person name="Almeida L.G."/>
            <person name="Vicente V.A."/>
            <person name="de Hoog S."/>
            <person name="Bocca A.L."/>
            <person name="de Almeida S.R."/>
            <person name="Vasconcelos A.T."/>
            <person name="Felipe M.S."/>
        </authorList>
    </citation>
    <scope>NUCLEOTIDE SEQUENCE [LARGE SCALE GENOMIC DNA]</scope>
    <source>
        <strain evidence="4">KSF</strain>
    </source>
</reference>
<dbReference type="EMBL" id="LGRB01000009">
    <property type="protein sequence ID" value="OCT52248.1"/>
    <property type="molecule type" value="Genomic_DNA"/>
</dbReference>
<dbReference type="STRING" id="86049.A0A1C1CUS4"/>
<evidence type="ECO:0000313" key="4">
    <source>
        <dbReference type="Proteomes" id="UP000094526"/>
    </source>
</evidence>
<dbReference type="AlphaFoldDB" id="A0A1C1CUS4"/>
<proteinExistence type="predicted"/>
<dbReference type="VEuPathDB" id="FungiDB:CLCR_08972"/>
<feature type="compositionally biased region" description="Pro residues" evidence="1">
    <location>
        <begin position="120"/>
        <end position="129"/>
    </location>
</feature>
<comment type="caution">
    <text evidence="3">The sequence shown here is derived from an EMBL/GenBank/DDBJ whole genome shotgun (WGS) entry which is preliminary data.</text>
</comment>
<feature type="region of interest" description="Disordered" evidence="1">
    <location>
        <begin position="115"/>
        <end position="192"/>
    </location>
</feature>
<feature type="chain" id="PRO_5008651052" evidence="2">
    <location>
        <begin position="27"/>
        <end position="225"/>
    </location>
</feature>
<gene>
    <name evidence="3" type="ORF">CLCR_08972</name>
</gene>
<dbReference type="Proteomes" id="UP000094526">
    <property type="component" value="Unassembled WGS sequence"/>
</dbReference>
<evidence type="ECO:0000313" key="3">
    <source>
        <dbReference type="EMBL" id="OCT52248.1"/>
    </source>
</evidence>
<name>A0A1C1CUS4_9EURO</name>
<keyword evidence="2" id="KW-0732">Signal</keyword>
<dbReference type="OrthoDB" id="4153241at2759"/>
<accession>A0A1C1CUS4</accession>
<feature type="compositionally biased region" description="Pro residues" evidence="1">
    <location>
        <begin position="172"/>
        <end position="184"/>
    </location>
</feature>
<organism evidence="3 4">
    <name type="scientific">Cladophialophora carrionii</name>
    <dbReference type="NCBI Taxonomy" id="86049"/>
    <lineage>
        <taxon>Eukaryota</taxon>
        <taxon>Fungi</taxon>
        <taxon>Dikarya</taxon>
        <taxon>Ascomycota</taxon>
        <taxon>Pezizomycotina</taxon>
        <taxon>Eurotiomycetes</taxon>
        <taxon>Chaetothyriomycetidae</taxon>
        <taxon>Chaetothyriales</taxon>
        <taxon>Herpotrichiellaceae</taxon>
        <taxon>Cladophialophora</taxon>
    </lineage>
</organism>
<keyword evidence="4" id="KW-1185">Reference proteome</keyword>
<protein>
    <submittedName>
        <fullName evidence="3">Uncharacterized protein</fullName>
    </submittedName>
</protein>
<evidence type="ECO:0000256" key="1">
    <source>
        <dbReference type="SAM" id="MobiDB-lite"/>
    </source>
</evidence>
<feature type="compositionally biased region" description="Pro residues" evidence="1">
    <location>
        <begin position="152"/>
        <end position="164"/>
    </location>
</feature>
<feature type="signal peptide" evidence="2">
    <location>
        <begin position="1"/>
        <end position="26"/>
    </location>
</feature>
<sequence>MTVTMATLSQQVLVQLLTTTTTTTTATTTRTPSTSVPRRYMKTHQQYLGHFSFLPSDPSRHGLTRTFSGQVTTTVHGVETILPTRDYLKHIPEDRHTIIHPPGLVMESGYHNAKAMGPPLNAPPPPPPIDIKTGRPLSVASGTASDVGSIHIPPPPPPPPPPPASVHSAYHLPPPPPPPPPPPASSHVSSNSDVEQCGKCRHCYGVSLYELKLPLLASYDCAQIG</sequence>
<evidence type="ECO:0000256" key="2">
    <source>
        <dbReference type="SAM" id="SignalP"/>
    </source>
</evidence>